<dbReference type="Proteomes" id="UP001168821">
    <property type="component" value="Unassembled WGS sequence"/>
</dbReference>
<keyword evidence="5" id="KW-0812">Transmembrane</keyword>
<evidence type="ECO:0000259" key="6">
    <source>
        <dbReference type="Pfam" id="PF00135"/>
    </source>
</evidence>
<evidence type="ECO:0000256" key="5">
    <source>
        <dbReference type="SAM" id="Phobius"/>
    </source>
</evidence>
<evidence type="ECO:0000256" key="2">
    <source>
        <dbReference type="ARBA" id="ARBA00022487"/>
    </source>
</evidence>
<keyword evidence="8" id="KW-1185">Reference proteome</keyword>
<organism evidence="7 8">
    <name type="scientific">Zophobas morio</name>
    <dbReference type="NCBI Taxonomy" id="2755281"/>
    <lineage>
        <taxon>Eukaryota</taxon>
        <taxon>Metazoa</taxon>
        <taxon>Ecdysozoa</taxon>
        <taxon>Arthropoda</taxon>
        <taxon>Hexapoda</taxon>
        <taxon>Insecta</taxon>
        <taxon>Pterygota</taxon>
        <taxon>Neoptera</taxon>
        <taxon>Endopterygota</taxon>
        <taxon>Coleoptera</taxon>
        <taxon>Polyphaga</taxon>
        <taxon>Cucujiformia</taxon>
        <taxon>Tenebrionidae</taxon>
        <taxon>Zophobas</taxon>
    </lineage>
</organism>
<dbReference type="PANTHER" id="PTHR43142">
    <property type="entry name" value="CARBOXYLIC ESTER HYDROLASE"/>
    <property type="match status" value="1"/>
</dbReference>
<dbReference type="InterPro" id="IPR029058">
    <property type="entry name" value="AB_hydrolase_fold"/>
</dbReference>
<gene>
    <name evidence="7" type="ORF">Zmor_021864</name>
</gene>
<evidence type="ECO:0000313" key="7">
    <source>
        <dbReference type="EMBL" id="KAJ3650159.1"/>
    </source>
</evidence>
<feature type="transmembrane region" description="Helical" evidence="5">
    <location>
        <begin position="641"/>
        <end position="667"/>
    </location>
</feature>
<dbReference type="Pfam" id="PF00135">
    <property type="entry name" value="COesterase"/>
    <property type="match status" value="1"/>
</dbReference>
<evidence type="ECO:0000313" key="8">
    <source>
        <dbReference type="Proteomes" id="UP001168821"/>
    </source>
</evidence>
<dbReference type="PANTHER" id="PTHR43142:SF1">
    <property type="entry name" value="CARBOXYLIC ESTER HYDROLASE"/>
    <property type="match status" value="1"/>
</dbReference>
<evidence type="ECO:0000256" key="4">
    <source>
        <dbReference type="ARBA" id="ARBA00023180"/>
    </source>
</evidence>
<evidence type="ECO:0000256" key="3">
    <source>
        <dbReference type="ARBA" id="ARBA00022801"/>
    </source>
</evidence>
<keyword evidence="3" id="KW-0378">Hydrolase</keyword>
<dbReference type="EMBL" id="JALNTZ010000006">
    <property type="protein sequence ID" value="KAJ3650159.1"/>
    <property type="molecule type" value="Genomic_DNA"/>
</dbReference>
<keyword evidence="4" id="KW-0325">Glycoprotein</keyword>
<dbReference type="SUPFAM" id="SSF53474">
    <property type="entry name" value="alpha/beta-Hydrolases"/>
    <property type="match status" value="1"/>
</dbReference>
<reference evidence="7" key="1">
    <citation type="journal article" date="2023" name="G3 (Bethesda)">
        <title>Whole genome assemblies of Zophobas morio and Tenebrio molitor.</title>
        <authorList>
            <person name="Kaur S."/>
            <person name="Stinson S.A."/>
            <person name="diCenzo G.C."/>
        </authorList>
    </citation>
    <scope>NUCLEOTIDE SEQUENCE</scope>
    <source>
        <strain evidence="7">QUZm001</strain>
    </source>
</reference>
<dbReference type="GO" id="GO:0052689">
    <property type="term" value="F:carboxylic ester hydrolase activity"/>
    <property type="evidence" value="ECO:0007669"/>
    <property type="project" value="UniProtKB-KW"/>
</dbReference>
<dbReference type="InterPro" id="IPR002018">
    <property type="entry name" value="CarbesteraseB"/>
</dbReference>
<comment type="caution">
    <text evidence="7">The sequence shown here is derived from an EMBL/GenBank/DDBJ whole genome shotgun (WGS) entry which is preliminary data.</text>
</comment>
<dbReference type="PROSITE" id="PS00941">
    <property type="entry name" value="CARBOXYLESTERASE_B_2"/>
    <property type="match status" value="1"/>
</dbReference>
<dbReference type="AlphaFoldDB" id="A0AA38I9X6"/>
<accession>A0AA38I9X6</accession>
<dbReference type="Gene3D" id="3.40.50.1820">
    <property type="entry name" value="alpha/beta hydrolase"/>
    <property type="match status" value="1"/>
</dbReference>
<feature type="domain" description="Carboxylesterase type B" evidence="6">
    <location>
        <begin position="3"/>
        <end position="523"/>
    </location>
</feature>
<comment type="similarity">
    <text evidence="1">Belongs to the type-B carboxylesterase/lipase family.</text>
</comment>
<feature type="transmembrane region" description="Helical" evidence="5">
    <location>
        <begin position="571"/>
        <end position="598"/>
    </location>
</feature>
<evidence type="ECO:0000256" key="1">
    <source>
        <dbReference type="ARBA" id="ARBA00005964"/>
    </source>
</evidence>
<keyword evidence="5" id="KW-1133">Transmembrane helix</keyword>
<sequence>MTEPLVSLAQGKLLGKVSENLNGENFYSFHGIPYAKPPIENLRFKAPQPPESWSGVRDATKEGSECCSRHMIFLNVLGSEDCLTLNVYTPHLPGSANTGPKPVMVWIHGGAFKSGSSKRDVYGPEYLLTEDIVLVTINYRLGIFGFLHLEDPSLDIPGNAGLKDMVMALKWVQKNISSFSGDPNNVTIFGESAGGASVHYLVLSPAAKGLFHKAIAQSGCALNSFATGRDDITSHLASILEMKSATEHEILQRLMSLSGEELFELSEKVITSCEALNNSGGKLVFAPVVERPSAEAFLSEQPIKILKSGNYNQVPIIFGYTTTEGMLIELKIRPRQPSAPKDFETIIPHALQVVRGSENSKNIAKKIKEFYYGQPDSENVLDNFYKIHTDNYFFRDIMFATQHHSVYNKYPVFLYRMSADTSLNIFKKIGKISAPGVCHGDDIGYLFKTKVSPPLNPGSVEELSVKRFVTYWTNFAKYGNPNSKELSGNPEWKPVKPSEINFVDIGEKLTANVNPEFDRMEFWKNIYSNHPYSLNVVVLELCGDEERGVLVILLLLWTMAERASWASIRPFLVSLLVFASAWYASQLAVFFAGVRNVVVLELCGDEERGVLVILLLLWTMAERASWASIRPFLVSLLVFASAWYASQLAVFFAGVRLVAYSAGNLLATIPSKTKKMMIFICIIVHLKI</sequence>
<proteinExistence type="inferred from homology"/>
<keyword evidence="5" id="KW-0472">Membrane</keyword>
<keyword evidence="2" id="KW-0719">Serine esterase</keyword>
<name>A0AA38I9X6_9CUCU</name>
<protein>
    <recommendedName>
        <fullName evidence="6">Carboxylesterase type B domain-containing protein</fullName>
    </recommendedName>
</protein>
<dbReference type="InterPro" id="IPR019819">
    <property type="entry name" value="Carboxylesterase_B_CS"/>
</dbReference>